<dbReference type="OrthoDB" id="4279at2"/>
<comment type="similarity">
    <text evidence="2 10">Belongs to the purine nucleoside phosphorylase YfiH/LACC1 family.</text>
</comment>
<keyword evidence="3" id="KW-0808">Transferase</keyword>
<keyword evidence="4" id="KW-0479">Metal-binding</keyword>
<comment type="catalytic activity">
    <reaction evidence="9">
        <text>S-methyl-5'-thioadenosine + phosphate = 5-(methylsulfanyl)-alpha-D-ribose 1-phosphate + adenine</text>
        <dbReference type="Rhea" id="RHEA:11852"/>
        <dbReference type="ChEBI" id="CHEBI:16708"/>
        <dbReference type="ChEBI" id="CHEBI:17509"/>
        <dbReference type="ChEBI" id="CHEBI:43474"/>
        <dbReference type="ChEBI" id="CHEBI:58533"/>
        <dbReference type="EC" id="2.4.2.28"/>
    </reaction>
    <physiologicalReaction direction="left-to-right" evidence="9">
        <dbReference type="Rhea" id="RHEA:11853"/>
    </physiologicalReaction>
</comment>
<comment type="catalytic activity">
    <reaction evidence="8">
        <text>adenosine + phosphate = alpha-D-ribose 1-phosphate + adenine</text>
        <dbReference type="Rhea" id="RHEA:27642"/>
        <dbReference type="ChEBI" id="CHEBI:16335"/>
        <dbReference type="ChEBI" id="CHEBI:16708"/>
        <dbReference type="ChEBI" id="CHEBI:43474"/>
        <dbReference type="ChEBI" id="CHEBI:57720"/>
        <dbReference type="EC" id="2.4.2.1"/>
    </reaction>
    <physiologicalReaction direction="left-to-right" evidence="8">
        <dbReference type="Rhea" id="RHEA:27643"/>
    </physiologicalReaction>
</comment>
<evidence type="ECO:0000256" key="5">
    <source>
        <dbReference type="ARBA" id="ARBA00022801"/>
    </source>
</evidence>
<dbReference type="Pfam" id="PF02578">
    <property type="entry name" value="Cu-oxidase_4"/>
    <property type="match status" value="1"/>
</dbReference>
<dbReference type="SUPFAM" id="SSF64438">
    <property type="entry name" value="CNF1/YfiH-like putative cysteine hydrolases"/>
    <property type="match status" value="1"/>
</dbReference>
<sequence>MEVKYKQSSELTAIPRVKHGFFTKSGGVSSGIYDSLNCGPASADPLDNVIENRWRAIAALGLQESQLFGLNQIHSTKVYTIDKKSSDDYHPGDGLVTREKGMALSVLGADCAPVLFADKSAGVIGAAHSGWKGSVSGIIESMVESMCAIGANRENIHACIGPTIHQKSYEVRDDFLLQLQSLSGFATEQFIKEEQDKFYFDLPSYLLEQCKRSQIQGENLGLDTYELEDEFFSFRRNTHQGLKEYGRQISLICLT</sequence>
<evidence type="ECO:0000256" key="9">
    <source>
        <dbReference type="ARBA" id="ARBA00049893"/>
    </source>
</evidence>
<evidence type="ECO:0000256" key="6">
    <source>
        <dbReference type="ARBA" id="ARBA00022833"/>
    </source>
</evidence>
<reference evidence="11 12" key="1">
    <citation type="submission" date="2019-03" db="EMBL/GenBank/DDBJ databases">
        <title>Genomic Encyclopedia of Type Strains, Phase IV (KMG-IV): sequencing the most valuable type-strain genomes for metagenomic binning, comparative biology and taxonomic classification.</title>
        <authorList>
            <person name="Goeker M."/>
        </authorList>
    </citation>
    <scope>NUCLEOTIDE SEQUENCE [LARGE SCALE GENOMIC DNA]</scope>
    <source>
        <strain evidence="11 12">DSM 24830</strain>
    </source>
</reference>
<protein>
    <recommendedName>
        <fullName evidence="10">Purine nucleoside phosphorylase</fullName>
    </recommendedName>
</protein>
<dbReference type="PANTHER" id="PTHR30616:SF2">
    <property type="entry name" value="PURINE NUCLEOSIDE PHOSPHORYLASE LACC1"/>
    <property type="match status" value="1"/>
</dbReference>
<comment type="catalytic activity">
    <reaction evidence="7">
        <text>adenosine + H2O + H(+) = inosine + NH4(+)</text>
        <dbReference type="Rhea" id="RHEA:24408"/>
        <dbReference type="ChEBI" id="CHEBI:15377"/>
        <dbReference type="ChEBI" id="CHEBI:15378"/>
        <dbReference type="ChEBI" id="CHEBI:16335"/>
        <dbReference type="ChEBI" id="CHEBI:17596"/>
        <dbReference type="ChEBI" id="CHEBI:28938"/>
        <dbReference type="EC" id="3.5.4.4"/>
    </reaction>
    <physiologicalReaction direction="left-to-right" evidence="7">
        <dbReference type="Rhea" id="RHEA:24409"/>
    </physiologicalReaction>
</comment>
<evidence type="ECO:0000256" key="2">
    <source>
        <dbReference type="ARBA" id="ARBA00007353"/>
    </source>
</evidence>
<dbReference type="GO" id="GO:0017061">
    <property type="term" value="F:S-methyl-5-thioadenosine phosphorylase activity"/>
    <property type="evidence" value="ECO:0007669"/>
    <property type="project" value="UniProtKB-EC"/>
</dbReference>
<dbReference type="InterPro" id="IPR038371">
    <property type="entry name" value="Cu_polyphenol_OxRdtase_sf"/>
</dbReference>
<dbReference type="GO" id="GO:0005507">
    <property type="term" value="F:copper ion binding"/>
    <property type="evidence" value="ECO:0007669"/>
    <property type="project" value="TreeGrafter"/>
</dbReference>
<dbReference type="CDD" id="cd16833">
    <property type="entry name" value="YfiH"/>
    <property type="match status" value="1"/>
</dbReference>
<proteinExistence type="inferred from homology"/>
<keyword evidence="12" id="KW-1185">Reference proteome</keyword>
<gene>
    <name evidence="11" type="ORF">EV695_2430</name>
</gene>
<evidence type="ECO:0000313" key="11">
    <source>
        <dbReference type="EMBL" id="TCJ84473.1"/>
    </source>
</evidence>
<evidence type="ECO:0000256" key="3">
    <source>
        <dbReference type="ARBA" id="ARBA00022679"/>
    </source>
</evidence>
<evidence type="ECO:0000256" key="8">
    <source>
        <dbReference type="ARBA" id="ARBA00048968"/>
    </source>
</evidence>
<comment type="caution">
    <text evidence="11">The sequence shown here is derived from an EMBL/GenBank/DDBJ whole genome shotgun (WGS) entry which is preliminary data.</text>
</comment>
<organism evidence="11 12">
    <name type="scientific">Cocleimonas flava</name>
    <dbReference type="NCBI Taxonomy" id="634765"/>
    <lineage>
        <taxon>Bacteria</taxon>
        <taxon>Pseudomonadati</taxon>
        <taxon>Pseudomonadota</taxon>
        <taxon>Gammaproteobacteria</taxon>
        <taxon>Thiotrichales</taxon>
        <taxon>Thiotrichaceae</taxon>
        <taxon>Cocleimonas</taxon>
    </lineage>
</organism>
<dbReference type="Proteomes" id="UP000294887">
    <property type="component" value="Unassembled WGS sequence"/>
</dbReference>
<dbReference type="Gene3D" id="3.60.140.10">
    <property type="entry name" value="CNF1/YfiH-like putative cysteine hydrolases"/>
    <property type="match status" value="1"/>
</dbReference>
<comment type="catalytic activity">
    <reaction evidence="1">
        <text>inosine + phosphate = alpha-D-ribose 1-phosphate + hypoxanthine</text>
        <dbReference type="Rhea" id="RHEA:27646"/>
        <dbReference type="ChEBI" id="CHEBI:17368"/>
        <dbReference type="ChEBI" id="CHEBI:17596"/>
        <dbReference type="ChEBI" id="CHEBI:43474"/>
        <dbReference type="ChEBI" id="CHEBI:57720"/>
        <dbReference type="EC" id="2.4.2.1"/>
    </reaction>
    <physiologicalReaction direction="left-to-right" evidence="1">
        <dbReference type="Rhea" id="RHEA:27647"/>
    </physiologicalReaction>
</comment>
<evidence type="ECO:0000256" key="10">
    <source>
        <dbReference type="RuleBase" id="RU361274"/>
    </source>
</evidence>
<dbReference type="GO" id="GO:0016787">
    <property type="term" value="F:hydrolase activity"/>
    <property type="evidence" value="ECO:0007669"/>
    <property type="project" value="UniProtKB-KW"/>
</dbReference>
<evidence type="ECO:0000256" key="4">
    <source>
        <dbReference type="ARBA" id="ARBA00022723"/>
    </source>
</evidence>
<evidence type="ECO:0000256" key="7">
    <source>
        <dbReference type="ARBA" id="ARBA00047989"/>
    </source>
</evidence>
<dbReference type="EMBL" id="SMFQ01000004">
    <property type="protein sequence ID" value="TCJ84473.1"/>
    <property type="molecule type" value="Genomic_DNA"/>
</dbReference>
<evidence type="ECO:0000313" key="12">
    <source>
        <dbReference type="Proteomes" id="UP000294887"/>
    </source>
</evidence>
<keyword evidence="6" id="KW-0862">Zinc</keyword>
<dbReference type="InterPro" id="IPR003730">
    <property type="entry name" value="Cu_polyphenol_OxRdtase"/>
</dbReference>
<dbReference type="NCBIfam" id="TIGR00726">
    <property type="entry name" value="peptidoglycan editing factor PgeF"/>
    <property type="match status" value="1"/>
</dbReference>
<dbReference type="RefSeq" id="WP_131906230.1">
    <property type="nucleotide sequence ID" value="NZ_BAAAFU010000006.1"/>
</dbReference>
<dbReference type="InterPro" id="IPR011324">
    <property type="entry name" value="Cytotoxic_necrot_fac-like_cat"/>
</dbReference>
<evidence type="ECO:0000256" key="1">
    <source>
        <dbReference type="ARBA" id="ARBA00000553"/>
    </source>
</evidence>
<name>A0A4R1ETD9_9GAMM</name>
<keyword evidence="5" id="KW-0378">Hydrolase</keyword>
<accession>A0A4R1ETD9</accession>
<dbReference type="PANTHER" id="PTHR30616">
    <property type="entry name" value="UNCHARACTERIZED PROTEIN YFIH"/>
    <property type="match status" value="1"/>
</dbReference>
<dbReference type="AlphaFoldDB" id="A0A4R1ETD9"/>